<sequence>MFGLCQDKNDPCWLRLGHLPSGESAFRIETTGAGEGLKKGLSREAIISDAISNHRDDTQLQLISGTMHHPAFHPNRRHALDDKVNHDPFPGPHSGRTLRPQADSNTTQNSDMETTSSEL</sequence>
<dbReference type="AlphaFoldDB" id="A0A9D4JBB8"/>
<evidence type="ECO:0000256" key="1">
    <source>
        <dbReference type="SAM" id="MobiDB-lite"/>
    </source>
</evidence>
<reference evidence="2" key="1">
    <citation type="journal article" date="2019" name="bioRxiv">
        <title>The Genome of the Zebra Mussel, Dreissena polymorpha: A Resource for Invasive Species Research.</title>
        <authorList>
            <person name="McCartney M.A."/>
            <person name="Auch B."/>
            <person name="Kono T."/>
            <person name="Mallez S."/>
            <person name="Zhang Y."/>
            <person name="Obille A."/>
            <person name="Becker A."/>
            <person name="Abrahante J.E."/>
            <person name="Garbe J."/>
            <person name="Badalamenti J.P."/>
            <person name="Herman A."/>
            <person name="Mangelson H."/>
            <person name="Liachko I."/>
            <person name="Sullivan S."/>
            <person name="Sone E.D."/>
            <person name="Koren S."/>
            <person name="Silverstein K.A.T."/>
            <person name="Beckman K.B."/>
            <person name="Gohl D.M."/>
        </authorList>
    </citation>
    <scope>NUCLEOTIDE SEQUENCE</scope>
    <source>
        <strain evidence="2">Duluth1</strain>
        <tissue evidence="2">Whole animal</tissue>
    </source>
</reference>
<gene>
    <name evidence="2" type="ORF">DPMN_131587</name>
</gene>
<dbReference type="Proteomes" id="UP000828390">
    <property type="component" value="Unassembled WGS sequence"/>
</dbReference>
<evidence type="ECO:0000313" key="3">
    <source>
        <dbReference type="Proteomes" id="UP000828390"/>
    </source>
</evidence>
<keyword evidence="3" id="KW-1185">Reference proteome</keyword>
<dbReference type="EMBL" id="JAIWYP010000006">
    <property type="protein sequence ID" value="KAH3803329.1"/>
    <property type="molecule type" value="Genomic_DNA"/>
</dbReference>
<protein>
    <submittedName>
        <fullName evidence="2">Uncharacterized protein</fullName>
    </submittedName>
</protein>
<feature type="compositionally biased region" description="Polar residues" evidence="1">
    <location>
        <begin position="102"/>
        <end position="119"/>
    </location>
</feature>
<accession>A0A9D4JBB8</accession>
<comment type="caution">
    <text evidence="2">The sequence shown here is derived from an EMBL/GenBank/DDBJ whole genome shotgun (WGS) entry which is preliminary data.</text>
</comment>
<organism evidence="2 3">
    <name type="scientific">Dreissena polymorpha</name>
    <name type="common">Zebra mussel</name>
    <name type="synonym">Mytilus polymorpha</name>
    <dbReference type="NCBI Taxonomy" id="45954"/>
    <lineage>
        <taxon>Eukaryota</taxon>
        <taxon>Metazoa</taxon>
        <taxon>Spiralia</taxon>
        <taxon>Lophotrochozoa</taxon>
        <taxon>Mollusca</taxon>
        <taxon>Bivalvia</taxon>
        <taxon>Autobranchia</taxon>
        <taxon>Heteroconchia</taxon>
        <taxon>Euheterodonta</taxon>
        <taxon>Imparidentia</taxon>
        <taxon>Neoheterodontei</taxon>
        <taxon>Myida</taxon>
        <taxon>Dreissenoidea</taxon>
        <taxon>Dreissenidae</taxon>
        <taxon>Dreissena</taxon>
    </lineage>
</organism>
<name>A0A9D4JBB8_DREPO</name>
<evidence type="ECO:0000313" key="2">
    <source>
        <dbReference type="EMBL" id="KAH3803329.1"/>
    </source>
</evidence>
<reference evidence="2" key="2">
    <citation type="submission" date="2020-11" db="EMBL/GenBank/DDBJ databases">
        <authorList>
            <person name="McCartney M.A."/>
            <person name="Auch B."/>
            <person name="Kono T."/>
            <person name="Mallez S."/>
            <person name="Becker A."/>
            <person name="Gohl D.M."/>
            <person name="Silverstein K.A.T."/>
            <person name="Koren S."/>
            <person name="Bechman K.B."/>
            <person name="Herman A."/>
            <person name="Abrahante J.E."/>
            <person name="Garbe J."/>
        </authorList>
    </citation>
    <scope>NUCLEOTIDE SEQUENCE</scope>
    <source>
        <strain evidence="2">Duluth1</strain>
        <tissue evidence="2">Whole animal</tissue>
    </source>
</reference>
<proteinExistence type="predicted"/>
<feature type="region of interest" description="Disordered" evidence="1">
    <location>
        <begin position="66"/>
        <end position="119"/>
    </location>
</feature>